<dbReference type="OrthoDB" id="1450994at2"/>
<proteinExistence type="predicted"/>
<dbReference type="Proteomes" id="UP000030130">
    <property type="component" value="Unassembled WGS sequence"/>
</dbReference>
<protein>
    <submittedName>
        <fullName evidence="2">Sulfurtransferase</fullName>
    </submittedName>
</protein>
<accession>A0A099WRA1</accession>
<dbReference type="STRING" id="111105.HR09_04715"/>
<dbReference type="GeneID" id="57240555"/>
<dbReference type="PROSITE" id="PS50206">
    <property type="entry name" value="RHODANESE_3"/>
    <property type="match status" value="1"/>
</dbReference>
<dbReference type="SMART" id="SM00450">
    <property type="entry name" value="RHOD"/>
    <property type="match status" value="1"/>
</dbReference>
<dbReference type="InterPro" id="IPR036873">
    <property type="entry name" value="Rhodanese-like_dom_sf"/>
</dbReference>
<evidence type="ECO:0000313" key="3">
    <source>
        <dbReference type="Proteomes" id="UP000030130"/>
    </source>
</evidence>
<dbReference type="InterPro" id="IPR001763">
    <property type="entry name" value="Rhodanese-like_dom"/>
</dbReference>
<evidence type="ECO:0000259" key="1">
    <source>
        <dbReference type="PROSITE" id="PS50206"/>
    </source>
</evidence>
<keyword evidence="2" id="KW-0808">Transferase</keyword>
<sequence length="128" mass="13826">MSKQNIKKVISSSLTIIIAIVMLGLLKNLFSQPDDKALTEAIRNGAFLVDVRTPGEFASGSVSGAVNIPLDRIASRLDELKNKKTIIVFCRSGNRSSQAKSILERNGFTNVLNGGTWGHVASLKGDQR</sequence>
<dbReference type="EMBL" id="JRAI01000084">
    <property type="protein sequence ID" value="KGN83666.1"/>
    <property type="molecule type" value="Genomic_DNA"/>
</dbReference>
<dbReference type="AlphaFoldDB" id="A0A099WRA1"/>
<dbReference type="PANTHER" id="PTHR43031">
    <property type="entry name" value="FAD-DEPENDENT OXIDOREDUCTASE"/>
    <property type="match status" value="1"/>
</dbReference>
<dbReference type="InterPro" id="IPR050229">
    <property type="entry name" value="GlpE_sulfurtransferase"/>
</dbReference>
<dbReference type="Pfam" id="PF00581">
    <property type="entry name" value="Rhodanese"/>
    <property type="match status" value="1"/>
</dbReference>
<dbReference type="Gene3D" id="3.40.250.10">
    <property type="entry name" value="Rhodanese-like domain"/>
    <property type="match status" value="1"/>
</dbReference>
<gene>
    <name evidence="2" type="ORF">HR08_10670</name>
</gene>
<dbReference type="eggNOG" id="COG0607">
    <property type="taxonomic scope" value="Bacteria"/>
</dbReference>
<dbReference type="RefSeq" id="WP_039419698.1">
    <property type="nucleotide sequence ID" value="NZ_JRAJ01000009.1"/>
</dbReference>
<evidence type="ECO:0000313" key="2">
    <source>
        <dbReference type="EMBL" id="KGN83666.1"/>
    </source>
</evidence>
<name>A0A099WRA1_9PORP</name>
<comment type="caution">
    <text evidence="2">The sequence shown here is derived from an EMBL/GenBank/DDBJ whole genome shotgun (WGS) entry which is preliminary data.</text>
</comment>
<dbReference type="CDD" id="cd00158">
    <property type="entry name" value="RHOD"/>
    <property type="match status" value="1"/>
</dbReference>
<dbReference type="SUPFAM" id="SSF52821">
    <property type="entry name" value="Rhodanese/Cell cycle control phosphatase"/>
    <property type="match status" value="1"/>
</dbReference>
<organism evidence="2 3">
    <name type="scientific">Porphyromonas gulae</name>
    <dbReference type="NCBI Taxonomy" id="111105"/>
    <lineage>
        <taxon>Bacteria</taxon>
        <taxon>Pseudomonadati</taxon>
        <taxon>Bacteroidota</taxon>
        <taxon>Bacteroidia</taxon>
        <taxon>Bacteroidales</taxon>
        <taxon>Porphyromonadaceae</taxon>
        <taxon>Porphyromonas</taxon>
    </lineage>
</organism>
<reference evidence="2 3" key="1">
    <citation type="submission" date="2014-08" db="EMBL/GenBank/DDBJ databases">
        <title>Porphyromonas gulae strain:COT-052_OH1451 Genome sequencing.</title>
        <authorList>
            <person name="Wallis C."/>
            <person name="Deusch O."/>
            <person name="O'Flynn C."/>
            <person name="Davis I."/>
            <person name="Jospin G."/>
            <person name="Darling A.E."/>
            <person name="Coil D.A."/>
            <person name="Alexiev A."/>
            <person name="Horsfall A."/>
            <person name="Kirkwood N."/>
            <person name="Harris S."/>
            <person name="Eisen J.A."/>
        </authorList>
    </citation>
    <scope>NUCLEOTIDE SEQUENCE [LARGE SCALE GENOMIC DNA]</scope>
    <source>
        <strain evidence="3">COT-052 OH1451</strain>
    </source>
</reference>
<dbReference type="GO" id="GO:0016740">
    <property type="term" value="F:transferase activity"/>
    <property type="evidence" value="ECO:0007669"/>
    <property type="project" value="UniProtKB-KW"/>
</dbReference>
<dbReference type="PANTHER" id="PTHR43031:SF18">
    <property type="entry name" value="RHODANESE-RELATED SULFURTRANSFERASES"/>
    <property type="match status" value="1"/>
</dbReference>
<feature type="domain" description="Rhodanese" evidence="1">
    <location>
        <begin position="42"/>
        <end position="128"/>
    </location>
</feature>